<dbReference type="GO" id="GO:0009055">
    <property type="term" value="F:electron transfer activity"/>
    <property type="evidence" value="ECO:0007669"/>
    <property type="project" value="InterPro"/>
</dbReference>
<dbReference type="PANTHER" id="PTHR30600">
    <property type="entry name" value="CYTOCHROME C PEROXIDASE-RELATED"/>
    <property type="match status" value="1"/>
</dbReference>
<comment type="subcellular location">
    <subcellularLocation>
        <location evidence="1">Periplasm</location>
    </subcellularLocation>
</comment>
<accession>A0A7W5ZL30</accession>
<dbReference type="InterPro" id="IPR036909">
    <property type="entry name" value="Cyt_c-like_dom_sf"/>
</dbReference>
<proteinExistence type="predicted"/>
<dbReference type="EC" id="1.11.1.5" evidence="11"/>
<keyword evidence="2 8" id="KW-0349">Heme</keyword>
<dbReference type="InterPro" id="IPR004852">
    <property type="entry name" value="Di-haem_cyt_c_peroxidsae"/>
</dbReference>
<dbReference type="InterPro" id="IPR026259">
    <property type="entry name" value="MauG/Cytc_peroxidase"/>
</dbReference>
<dbReference type="GO" id="GO:0004130">
    <property type="term" value="F:cytochrome-c peroxidase activity"/>
    <property type="evidence" value="ECO:0007669"/>
    <property type="project" value="UniProtKB-EC"/>
</dbReference>
<name>A0A7W5ZL30_9BACT</name>
<feature type="domain" description="Cytochrome c" evidence="10">
    <location>
        <begin position="201"/>
        <end position="341"/>
    </location>
</feature>
<comment type="caution">
    <text evidence="11">The sequence shown here is derived from an EMBL/GenBank/DDBJ whole genome shotgun (WGS) entry which is preliminary data.</text>
</comment>
<keyword evidence="6 11" id="KW-0560">Oxidoreductase</keyword>
<dbReference type="Proteomes" id="UP000541352">
    <property type="component" value="Unassembled WGS sequence"/>
</dbReference>
<evidence type="ECO:0000256" key="7">
    <source>
        <dbReference type="ARBA" id="ARBA00023004"/>
    </source>
</evidence>
<dbReference type="PIRSF" id="PIRSF000294">
    <property type="entry name" value="Cytochrome-c_peroxidase"/>
    <property type="match status" value="1"/>
</dbReference>
<gene>
    <name evidence="11" type="ORF">FHS57_002844</name>
</gene>
<organism evidence="11 12">
    <name type="scientific">Runella defluvii</name>
    <dbReference type="NCBI Taxonomy" id="370973"/>
    <lineage>
        <taxon>Bacteria</taxon>
        <taxon>Pseudomonadati</taxon>
        <taxon>Bacteroidota</taxon>
        <taxon>Cytophagia</taxon>
        <taxon>Cytophagales</taxon>
        <taxon>Spirosomataceae</taxon>
        <taxon>Runella</taxon>
    </lineage>
</organism>
<dbReference type="SUPFAM" id="SSF46626">
    <property type="entry name" value="Cytochrome c"/>
    <property type="match status" value="2"/>
</dbReference>
<comment type="cofactor">
    <cofactor evidence="8">
        <name>heme</name>
        <dbReference type="ChEBI" id="CHEBI:30413"/>
    </cofactor>
    <text evidence="8">Binds 2 heme groups.</text>
</comment>
<feature type="binding site" description="covalent" evidence="8">
    <location>
        <position position="75"/>
    </location>
    <ligand>
        <name>heme c</name>
        <dbReference type="ChEBI" id="CHEBI:61717"/>
        <label>1</label>
    </ligand>
</feature>
<dbReference type="PROSITE" id="PS51007">
    <property type="entry name" value="CYTC"/>
    <property type="match status" value="1"/>
</dbReference>
<evidence type="ECO:0000256" key="8">
    <source>
        <dbReference type="PIRSR" id="PIRSR000294-1"/>
    </source>
</evidence>
<keyword evidence="3 9" id="KW-0479">Metal-binding</keyword>
<dbReference type="RefSeq" id="WP_183974585.1">
    <property type="nucleotide sequence ID" value="NZ_JACIBY010000005.1"/>
</dbReference>
<dbReference type="EMBL" id="JACIBY010000005">
    <property type="protein sequence ID" value="MBB3838838.1"/>
    <property type="molecule type" value="Genomic_DNA"/>
</dbReference>
<keyword evidence="12" id="KW-1185">Reference proteome</keyword>
<feature type="binding site" description="covalent" evidence="8">
    <location>
        <position position="228"/>
    </location>
    <ligand>
        <name>heme c</name>
        <dbReference type="ChEBI" id="CHEBI:61717"/>
        <label>2</label>
    </ligand>
</feature>
<evidence type="ECO:0000313" key="11">
    <source>
        <dbReference type="EMBL" id="MBB3838838.1"/>
    </source>
</evidence>
<feature type="binding site" description="axial binding residue" evidence="9">
    <location>
        <position position="229"/>
    </location>
    <ligand>
        <name>heme c</name>
        <dbReference type="ChEBI" id="CHEBI:61717"/>
        <label>2</label>
    </ligand>
    <ligandPart>
        <name>Fe</name>
        <dbReference type="ChEBI" id="CHEBI:18248"/>
    </ligandPart>
</feature>
<protein>
    <submittedName>
        <fullName evidence="11">Cytochrome c peroxidase</fullName>
        <ecNumber evidence="11">1.11.1.5</ecNumber>
    </submittedName>
</protein>
<feature type="binding site" description="covalent" evidence="8">
    <location>
        <position position="225"/>
    </location>
    <ligand>
        <name>heme c</name>
        <dbReference type="ChEBI" id="CHEBI:61717"/>
        <label>2</label>
    </ligand>
</feature>
<evidence type="ECO:0000259" key="10">
    <source>
        <dbReference type="PROSITE" id="PS51007"/>
    </source>
</evidence>
<dbReference type="PANTHER" id="PTHR30600:SF10">
    <property type="entry name" value="BLL6722 PROTEIN"/>
    <property type="match status" value="1"/>
</dbReference>
<sequence length="359" mass="40283">MRYFPLLTALVIFLSSFWITKRELHPYKLEYPTSFGRRFTIPDDNSTTEEGVALGRMLFYEPLLSSTNTVACASCHKQANAFSDDRQLSIGVSGKPTRRNSMSLVNLLWVKNLFWDGRANGLENQAVFPLAHPDEMGQSLEASAKKLAKTRRYPSLFQRVFGISSITGEHITKALAQFERTLISANSPYDRSLKGETTLSAAEQRGRELFMRGPAPERGVRGGNCAHCHGGAKLMQEVFHNNGLDSIAVADRGRQEITSDGLDNGRFRVVTLRNIALTAPYMHDGRFASLEQVLDHYNEHFHFSPNLSHELRISHNEPTGQRLGLTSSEKKDIIAFLRTLTDSTFITNPAFSNPFETKK</sequence>
<feature type="binding site" description="covalent" evidence="8">
    <location>
        <position position="72"/>
    </location>
    <ligand>
        <name>heme c</name>
        <dbReference type="ChEBI" id="CHEBI:61717"/>
        <label>1</label>
    </ligand>
</feature>
<evidence type="ECO:0000256" key="1">
    <source>
        <dbReference type="ARBA" id="ARBA00004418"/>
    </source>
</evidence>
<evidence type="ECO:0000256" key="2">
    <source>
        <dbReference type="ARBA" id="ARBA00022617"/>
    </source>
</evidence>
<evidence type="ECO:0000256" key="6">
    <source>
        <dbReference type="ARBA" id="ARBA00023002"/>
    </source>
</evidence>
<evidence type="ECO:0000256" key="5">
    <source>
        <dbReference type="ARBA" id="ARBA00022764"/>
    </source>
</evidence>
<evidence type="ECO:0000256" key="3">
    <source>
        <dbReference type="ARBA" id="ARBA00022723"/>
    </source>
</evidence>
<dbReference type="AlphaFoldDB" id="A0A7W5ZL30"/>
<evidence type="ECO:0000313" key="12">
    <source>
        <dbReference type="Proteomes" id="UP000541352"/>
    </source>
</evidence>
<feature type="binding site" description="axial binding residue" evidence="9">
    <location>
        <position position="76"/>
    </location>
    <ligand>
        <name>heme c</name>
        <dbReference type="ChEBI" id="CHEBI:61717"/>
        <label>1</label>
    </ligand>
    <ligandPart>
        <name>Fe</name>
        <dbReference type="ChEBI" id="CHEBI:18248"/>
    </ligandPart>
</feature>
<reference evidence="11 12" key="1">
    <citation type="submission" date="2020-08" db="EMBL/GenBank/DDBJ databases">
        <title>Genomic Encyclopedia of Type Strains, Phase IV (KMG-IV): sequencing the most valuable type-strain genomes for metagenomic binning, comparative biology and taxonomic classification.</title>
        <authorList>
            <person name="Goeker M."/>
        </authorList>
    </citation>
    <scope>NUCLEOTIDE SEQUENCE [LARGE SCALE GENOMIC DNA]</scope>
    <source>
        <strain evidence="11 12">DSM 17976</strain>
    </source>
</reference>
<dbReference type="GO" id="GO:0046872">
    <property type="term" value="F:metal ion binding"/>
    <property type="evidence" value="ECO:0007669"/>
    <property type="project" value="UniProtKB-KW"/>
</dbReference>
<dbReference type="Pfam" id="PF03150">
    <property type="entry name" value="CCP_MauG"/>
    <property type="match status" value="1"/>
</dbReference>
<evidence type="ECO:0000256" key="9">
    <source>
        <dbReference type="PIRSR" id="PIRSR000294-2"/>
    </source>
</evidence>
<dbReference type="InterPro" id="IPR009056">
    <property type="entry name" value="Cyt_c-like_dom"/>
</dbReference>
<dbReference type="GO" id="GO:0042597">
    <property type="term" value="C:periplasmic space"/>
    <property type="evidence" value="ECO:0007669"/>
    <property type="project" value="UniProtKB-SubCell"/>
</dbReference>
<dbReference type="InterPro" id="IPR051395">
    <property type="entry name" value="Cytochrome_c_Peroxidase/MauG"/>
</dbReference>
<comment type="PTM">
    <text evidence="8">Binds 2 heme groups per subunit.</text>
</comment>
<keyword evidence="7 9" id="KW-0408">Iron</keyword>
<dbReference type="Gene3D" id="1.10.760.10">
    <property type="entry name" value="Cytochrome c-like domain"/>
    <property type="match status" value="2"/>
</dbReference>
<keyword evidence="5" id="KW-0574">Periplasm</keyword>
<dbReference type="GO" id="GO:0020037">
    <property type="term" value="F:heme binding"/>
    <property type="evidence" value="ECO:0007669"/>
    <property type="project" value="InterPro"/>
</dbReference>
<evidence type="ECO:0000256" key="4">
    <source>
        <dbReference type="ARBA" id="ARBA00022729"/>
    </source>
</evidence>
<keyword evidence="11" id="KW-0575">Peroxidase</keyword>
<keyword evidence="4" id="KW-0732">Signal</keyword>